<dbReference type="InterPro" id="IPR018076">
    <property type="entry name" value="T2SS_GspF_dom"/>
</dbReference>
<dbReference type="EMBL" id="RZYA01000037">
    <property type="protein sequence ID" value="RVU14908.1"/>
    <property type="molecule type" value="Genomic_DNA"/>
</dbReference>
<evidence type="ECO:0000256" key="3">
    <source>
        <dbReference type="ARBA" id="ARBA00022692"/>
    </source>
</evidence>
<gene>
    <name evidence="8" type="ORF">EOT10_40055</name>
</gene>
<evidence type="ECO:0000256" key="5">
    <source>
        <dbReference type="ARBA" id="ARBA00023136"/>
    </source>
</evidence>
<keyword evidence="2" id="KW-1003">Cell membrane</keyword>
<sequence>MPAGGRGVGGRGALVGAADRTGSGGAVSVVHRLGVVLCAVVALGWVAHEAAARRRERALLRRLSAALEVAAATRARRGTDVRGVVGRWGPVAGSVCAGYVLVGGVAGLVVGAVAGCAVWRWRRRVRAAVEEASSDAAARAQAERQLPLAADLLAACIAAGADPVRAARAVGESLGGPVGEVLARGAAHVRLGGEPRAAWRQLASMPGAGPLAGLLERAGDSGAPAAQQVARLAAESRAARGRATAAVARRAAVLITAPVGLCFLPAFVAIGVLPVVIGVAGGLLGGR</sequence>
<feature type="transmembrane region" description="Helical" evidence="6">
    <location>
        <begin position="97"/>
        <end position="119"/>
    </location>
</feature>
<dbReference type="Proteomes" id="UP000283128">
    <property type="component" value="Unassembled WGS sequence"/>
</dbReference>
<dbReference type="PANTHER" id="PTHR35007:SF3">
    <property type="entry name" value="POSSIBLE CONSERVED ALANINE RICH MEMBRANE PROTEIN"/>
    <property type="match status" value="1"/>
</dbReference>
<comment type="subcellular location">
    <subcellularLocation>
        <location evidence="1">Cell membrane</location>
        <topology evidence="1">Multi-pass membrane protein</topology>
    </subcellularLocation>
</comment>
<evidence type="ECO:0000256" key="4">
    <source>
        <dbReference type="ARBA" id="ARBA00022989"/>
    </source>
</evidence>
<feature type="transmembrane region" description="Helical" evidence="6">
    <location>
        <begin position="251"/>
        <end position="284"/>
    </location>
</feature>
<keyword evidence="4 6" id="KW-1133">Transmembrane helix</keyword>
<protein>
    <recommendedName>
        <fullName evidence="7">Type II secretion system protein GspF domain-containing protein</fullName>
    </recommendedName>
</protein>
<evidence type="ECO:0000313" key="9">
    <source>
        <dbReference type="Proteomes" id="UP000283128"/>
    </source>
</evidence>
<proteinExistence type="predicted"/>
<keyword evidence="5 6" id="KW-0472">Membrane</keyword>
<evidence type="ECO:0000256" key="6">
    <source>
        <dbReference type="SAM" id="Phobius"/>
    </source>
</evidence>
<evidence type="ECO:0000313" key="8">
    <source>
        <dbReference type="EMBL" id="RVU14908.1"/>
    </source>
</evidence>
<accession>A0A437NYB4</accession>
<dbReference type="OrthoDB" id="3267562at2"/>
<dbReference type="PANTHER" id="PTHR35007">
    <property type="entry name" value="INTEGRAL MEMBRANE PROTEIN-RELATED"/>
    <property type="match status" value="1"/>
</dbReference>
<keyword evidence="9" id="KW-1185">Reference proteome</keyword>
<feature type="domain" description="Type II secretion system protein GspF" evidence="7">
    <location>
        <begin position="150"/>
        <end position="272"/>
    </location>
</feature>
<name>A0A437NYB4_9ACTN</name>
<dbReference type="AlphaFoldDB" id="A0A437NYB4"/>
<evidence type="ECO:0000256" key="2">
    <source>
        <dbReference type="ARBA" id="ARBA00022475"/>
    </source>
</evidence>
<organism evidence="8 9">
    <name type="scientific">Streptomyces antnestii</name>
    <dbReference type="NCBI Taxonomy" id="2494256"/>
    <lineage>
        <taxon>Bacteria</taxon>
        <taxon>Bacillati</taxon>
        <taxon>Actinomycetota</taxon>
        <taxon>Actinomycetes</taxon>
        <taxon>Kitasatosporales</taxon>
        <taxon>Streptomycetaceae</taxon>
        <taxon>Streptomyces</taxon>
    </lineage>
</organism>
<evidence type="ECO:0000259" key="7">
    <source>
        <dbReference type="Pfam" id="PF00482"/>
    </source>
</evidence>
<keyword evidence="3 6" id="KW-0812">Transmembrane</keyword>
<comment type="caution">
    <text evidence="8">The sequence shown here is derived from an EMBL/GenBank/DDBJ whole genome shotgun (WGS) entry which is preliminary data.</text>
</comment>
<reference evidence="8 9" key="1">
    <citation type="submission" date="2019-01" db="EMBL/GenBank/DDBJ databases">
        <title>Genome sequences of Streptomyces and Rhizobium isolates collected from root and soil.</title>
        <authorList>
            <person name="Chhettri S."/>
            <person name="Sevigny J.L."/>
            <person name="Sen A."/>
            <person name="Ennis N."/>
            <person name="Tisa L."/>
        </authorList>
    </citation>
    <scope>NUCLEOTIDE SEQUENCE [LARGE SCALE GENOMIC DNA]</scope>
    <source>
        <strain evidence="8 9">San01</strain>
    </source>
</reference>
<evidence type="ECO:0000256" key="1">
    <source>
        <dbReference type="ARBA" id="ARBA00004651"/>
    </source>
</evidence>
<dbReference type="Pfam" id="PF00482">
    <property type="entry name" value="T2SSF"/>
    <property type="match status" value="1"/>
</dbReference>
<dbReference type="GO" id="GO:0005886">
    <property type="term" value="C:plasma membrane"/>
    <property type="evidence" value="ECO:0007669"/>
    <property type="project" value="UniProtKB-SubCell"/>
</dbReference>